<keyword evidence="2" id="KW-1185">Reference proteome</keyword>
<proteinExistence type="predicted"/>
<comment type="caution">
    <text evidence="1">The sequence shown here is derived from an EMBL/GenBank/DDBJ whole genome shotgun (WGS) entry which is preliminary data.</text>
</comment>
<evidence type="ECO:0008006" key="3">
    <source>
        <dbReference type="Google" id="ProtNLM"/>
    </source>
</evidence>
<reference evidence="1 2" key="1">
    <citation type="submission" date="2024-06" db="EMBL/GenBank/DDBJ databases">
        <title>The Natural Products Discovery Center: Release of the First 8490 Sequenced Strains for Exploring Actinobacteria Biosynthetic Diversity.</title>
        <authorList>
            <person name="Kalkreuter E."/>
            <person name="Kautsar S.A."/>
            <person name="Yang D."/>
            <person name="Bader C.D."/>
            <person name="Teijaro C.N."/>
            <person name="Fluegel L."/>
            <person name="Davis C.M."/>
            <person name="Simpson J.R."/>
            <person name="Lauterbach L."/>
            <person name="Steele A.D."/>
            <person name="Gui C."/>
            <person name="Meng S."/>
            <person name="Li G."/>
            <person name="Viehrig K."/>
            <person name="Ye F."/>
            <person name="Su P."/>
            <person name="Kiefer A.F."/>
            <person name="Nichols A."/>
            <person name="Cepeda A.J."/>
            <person name="Yan W."/>
            <person name="Fan B."/>
            <person name="Jiang Y."/>
            <person name="Adhikari A."/>
            <person name="Zheng C.-J."/>
            <person name="Schuster L."/>
            <person name="Cowan T.M."/>
            <person name="Smanski M.J."/>
            <person name="Chevrette M.G."/>
            <person name="De Carvalho L.P.S."/>
            <person name="Shen B."/>
        </authorList>
    </citation>
    <scope>NUCLEOTIDE SEQUENCE [LARGE SCALE GENOMIC DNA]</scope>
    <source>
        <strain evidence="1 2">NPDC046838</strain>
    </source>
</reference>
<dbReference type="Proteomes" id="UP001551176">
    <property type="component" value="Unassembled WGS sequence"/>
</dbReference>
<organism evidence="1 2">
    <name type="scientific">Streptomyces atriruber</name>
    <dbReference type="NCBI Taxonomy" id="545121"/>
    <lineage>
        <taxon>Bacteria</taxon>
        <taxon>Bacillati</taxon>
        <taxon>Actinomycetota</taxon>
        <taxon>Actinomycetes</taxon>
        <taxon>Kitasatosporales</taxon>
        <taxon>Streptomycetaceae</taxon>
        <taxon>Streptomyces</taxon>
    </lineage>
</organism>
<gene>
    <name evidence="1" type="ORF">ABZ921_40565</name>
</gene>
<dbReference type="RefSeq" id="WP_359358723.1">
    <property type="nucleotide sequence ID" value="NZ_JBEYXV010000034.1"/>
</dbReference>
<dbReference type="EMBL" id="JBEYXV010000034">
    <property type="protein sequence ID" value="MEU6826938.1"/>
    <property type="molecule type" value="Genomic_DNA"/>
</dbReference>
<sequence>MRTGRDLKRISRELRAMDDKEIKKRFRKELRTAAAPMVPAVRAAIRQIPSKRGYSADGLRARMAAATKLEVRTVGKDAGVRLRVDGRKMPDKQKALQSYMEGLKRWRHPVFGSDVWVQQKPHPYFFRTVDPMGARTRVKVIKVIDQVAKDIS</sequence>
<evidence type="ECO:0000313" key="2">
    <source>
        <dbReference type="Proteomes" id="UP001551176"/>
    </source>
</evidence>
<accession>A0ABV3C106</accession>
<protein>
    <recommendedName>
        <fullName evidence="3">HK97 gp10 family phage protein</fullName>
    </recommendedName>
</protein>
<evidence type="ECO:0000313" key="1">
    <source>
        <dbReference type="EMBL" id="MEU6826938.1"/>
    </source>
</evidence>
<name>A0ABV3C106_9ACTN</name>